<gene>
    <name evidence="1" type="ORF">U7154_000028</name>
</gene>
<reference evidence="1 2" key="1">
    <citation type="submission" date="2024-04" db="EMBL/GenBank/DDBJ databases">
        <authorList>
            <person name="Wojcicki M."/>
            <person name="Srednicka P."/>
            <person name="Shymialevich D."/>
            <person name="Sokolowska B."/>
        </authorList>
    </citation>
    <scope>NUCLEOTIDE SEQUENCE [LARGE SCALE GENOMIC DNA]</scope>
</reference>
<proteinExistence type="predicted"/>
<evidence type="ECO:0000313" key="1">
    <source>
        <dbReference type="EMBL" id="XAG95795.1"/>
    </source>
</evidence>
<keyword evidence="2" id="KW-1185">Reference proteome</keyword>
<organism evidence="1 2">
    <name type="scientific">Enterobacter phage KKP_3711</name>
    <dbReference type="NCBI Taxonomy" id="3109398"/>
    <lineage>
        <taxon>Viruses</taxon>
        <taxon>Duplodnaviria</taxon>
        <taxon>Heunggongvirae</taxon>
        <taxon>Uroviricota</taxon>
        <taxon>Caudoviricetes</taxon>
        <taxon>Demerecviridae</taxon>
        <taxon>Markadamsvirinae</taxon>
    </lineage>
</organism>
<dbReference type="EMBL" id="PP579741">
    <property type="protein sequence ID" value="XAG95795.1"/>
    <property type="molecule type" value="Genomic_DNA"/>
</dbReference>
<sequence>MIQHRFNLNDRIKFKPTILTLEFLLRNHEDFWYNAMENAKSLHQVKLFEKFAEEYAMPRVNDEGYMSFAVWEFMGKFGSIMTPGTNPQDYFLDFYLEIPEVQ</sequence>
<accession>A0AAX4Q3V0</accession>
<protein>
    <submittedName>
        <fullName evidence="1">Uncharacterized protein</fullName>
    </submittedName>
</protein>
<name>A0AAX4Q3V0_9CAUD</name>
<evidence type="ECO:0000313" key="2">
    <source>
        <dbReference type="Proteomes" id="UP001437386"/>
    </source>
</evidence>
<dbReference type="Proteomes" id="UP001437386">
    <property type="component" value="Segment"/>
</dbReference>